<reference evidence="3 5" key="1">
    <citation type="journal article" date="2003" name="J. Gen. Virol.">
        <title>The human cytomegalovirus genome revisited: comparison with the chimpanzee cytomegalovirus genome.</title>
        <authorList>
            <person name="Davison A.J."/>
            <person name="Dolan A."/>
            <person name="Akter P."/>
            <person name="Addison C."/>
            <person name="Dargan D.J."/>
            <person name="Alcendor D.J."/>
            <person name="McGeoch D.J."/>
            <person name="Hayward G.S."/>
        </authorList>
    </citation>
    <scope>NUCLEOTIDE SEQUENCE [LARGE SCALE GENOMIC DNA]</scope>
    <source>
        <strain evidence="3">Heberling</strain>
    </source>
</reference>
<feature type="compositionally biased region" description="Pro residues" evidence="1">
    <location>
        <begin position="207"/>
        <end position="223"/>
    </location>
</feature>
<dbReference type="KEGG" id="vg:935539"/>
<dbReference type="RefSeq" id="NP_612766.1">
    <property type="nucleotide sequence ID" value="NC_003521.1"/>
</dbReference>
<protein>
    <submittedName>
        <fullName evidence="3">Protein UL133</fullName>
    </submittedName>
</protein>
<feature type="compositionally biased region" description="Basic residues" evidence="1">
    <location>
        <begin position="166"/>
        <end position="176"/>
    </location>
</feature>
<evidence type="ECO:0000313" key="4">
    <source>
        <dbReference type="EMBL" id="QXV67886.1"/>
    </source>
</evidence>
<gene>
    <name evidence="3" type="primary">UL133</name>
    <name evidence="3" type="ORF">CCMVgp124</name>
</gene>
<keyword evidence="2" id="KW-0812">Transmembrane</keyword>
<proteinExistence type="predicted"/>
<organism evidence="3 5">
    <name type="scientific">Panine betaherpesvirus 2</name>
    <name type="common">Chimpanzee cytomegalovirus</name>
    <dbReference type="NCBI Taxonomy" id="188763"/>
    <lineage>
        <taxon>Viruses</taxon>
        <taxon>Duplodnaviria</taxon>
        <taxon>Heunggongvirae</taxon>
        <taxon>Peploviricota</taxon>
        <taxon>Herviviricetes</taxon>
        <taxon>Herpesvirales</taxon>
        <taxon>Orthoherpesviridae</taxon>
        <taxon>Betaherpesvirinae</taxon>
        <taxon>Cytomegalovirus</taxon>
        <taxon>Cytomegalovirus paninebeta2</taxon>
    </lineage>
</organism>
<evidence type="ECO:0000313" key="3">
    <source>
        <dbReference type="EMBL" id="AAM00758.1"/>
    </source>
</evidence>
<name>Q8QRW6_9BETA</name>
<dbReference type="GeneID" id="935539"/>
<reference evidence="4" key="2">
    <citation type="submission" date="2021-05" db="EMBL/GenBank/DDBJ databases">
        <title>Cloning and multi-omic analysis of chimpanzee cytomegalovirus: a resource for comparative functional genomics.</title>
        <authorList>
            <person name="Phan Q.V."/>
        </authorList>
    </citation>
    <scope>NUCLEOTIDE SEQUENCE</scope>
    <source>
        <strain evidence="4">Heberling</strain>
    </source>
</reference>
<keyword evidence="5" id="KW-1185">Reference proteome</keyword>
<feature type="compositionally biased region" description="Basic and acidic residues" evidence="1">
    <location>
        <begin position="177"/>
        <end position="194"/>
    </location>
</feature>
<feature type="compositionally biased region" description="Basic and acidic residues" evidence="1">
    <location>
        <begin position="155"/>
        <end position="165"/>
    </location>
</feature>
<feature type="region of interest" description="Disordered" evidence="1">
    <location>
        <begin position="148"/>
        <end position="230"/>
    </location>
</feature>
<keyword evidence="2" id="KW-1133">Transmembrane helix</keyword>
<keyword evidence="2" id="KW-0472">Membrane</keyword>
<feature type="region of interest" description="Disordered" evidence="1">
    <location>
        <begin position="123"/>
        <end position="142"/>
    </location>
</feature>
<feature type="transmembrane region" description="Helical" evidence="2">
    <location>
        <begin position="15"/>
        <end position="37"/>
    </location>
</feature>
<feature type="transmembrane region" description="Helical" evidence="2">
    <location>
        <begin position="43"/>
        <end position="64"/>
    </location>
</feature>
<evidence type="ECO:0000256" key="2">
    <source>
        <dbReference type="SAM" id="Phobius"/>
    </source>
</evidence>
<dbReference type="EMBL" id="MZ151943">
    <property type="protein sequence ID" value="QXV67886.1"/>
    <property type="molecule type" value="Genomic_DNA"/>
</dbReference>
<dbReference type="EMBL" id="AF480884">
    <property type="protein sequence ID" value="AAM00758.1"/>
    <property type="molecule type" value="Genomic_DNA"/>
</dbReference>
<sequence length="262" mass="27884">MGRCETICTPACECIWGNIITFSVLTVAGSLAIWSIAASNGTTPGIVSLVLTGLLFIYLIIYVIRFPQLAREVYVDFFTCKWVFWCSSKCTSGSLYDVVRFQRGQHTDQEGENRDRVICEVVAKPPEDPGEGPSDPSSQPLCEVKVEIPNPNTKPETKPEKPEKPKKPKAGGRSKSKSTEKPASKSTSEKEKTSGDMGTKATTPTVPTTPAPTPTPVPAPAPQPTVSGVPQALPPDLAAIVQAAVTAALAAAAQQQQQTPPP</sequence>
<dbReference type="Proteomes" id="UP000099188">
    <property type="component" value="Segment"/>
</dbReference>
<evidence type="ECO:0000313" key="5">
    <source>
        <dbReference type="Proteomes" id="UP000099188"/>
    </source>
</evidence>
<accession>Q8QRW6</accession>
<evidence type="ECO:0000256" key="1">
    <source>
        <dbReference type="SAM" id="MobiDB-lite"/>
    </source>
</evidence>